<feature type="region of interest" description="Disordered" evidence="1">
    <location>
        <begin position="145"/>
        <end position="192"/>
    </location>
</feature>
<dbReference type="Proteomes" id="UP001492380">
    <property type="component" value="Unassembled WGS sequence"/>
</dbReference>
<proteinExistence type="predicted"/>
<evidence type="ECO:0000313" key="2">
    <source>
        <dbReference type="EMBL" id="KAK8237724.1"/>
    </source>
</evidence>
<accession>A0ABR1YRV0</accession>
<feature type="compositionally biased region" description="Pro residues" evidence="1">
    <location>
        <begin position="1"/>
        <end position="10"/>
    </location>
</feature>
<feature type="region of interest" description="Disordered" evidence="1">
    <location>
        <begin position="307"/>
        <end position="331"/>
    </location>
</feature>
<evidence type="ECO:0000313" key="3">
    <source>
        <dbReference type="Proteomes" id="UP001492380"/>
    </source>
</evidence>
<feature type="compositionally biased region" description="Low complexity" evidence="1">
    <location>
        <begin position="172"/>
        <end position="182"/>
    </location>
</feature>
<evidence type="ECO:0000256" key="1">
    <source>
        <dbReference type="SAM" id="MobiDB-lite"/>
    </source>
</evidence>
<feature type="region of interest" description="Disordered" evidence="1">
    <location>
        <begin position="1"/>
        <end position="97"/>
    </location>
</feature>
<comment type="caution">
    <text evidence="2">The sequence shown here is derived from an EMBL/GenBank/DDBJ whole genome shotgun (WGS) entry which is preliminary data.</text>
</comment>
<sequence>MSAGTSPPPQKATLSSSPVQQDADPHGDSVTQPEASAPDQAAAPAASTNPHDYGHAAGDAETLDIDYIPPQDKQEAHTVGDQDQLDPSADANTLLPPANFAPFFTLVEDATTGHTEHPSVHYVFADDDPELHTAIFTRALGDTSAMTSTRHTNRHRAGNAPDNDEEDENDSSDPAAAEAPPQSLLPPPVPGQKDRFIVLDLSADARTITQAQSLSREWQVISTSISAAPTFSEDGDEAGGSGALMLRVEGLEMTGRSTGGRGTGTISEEETVEDVRRGAGGDLVSGLEALLRRFEGGLDVVGKVVGSDGEMDYGPPGNASAEGDADGGTGS</sequence>
<protein>
    <submittedName>
        <fullName evidence="2">Uncharacterized protein</fullName>
    </submittedName>
</protein>
<organism evidence="2 3">
    <name type="scientific">Phyllosticta capitalensis</name>
    <dbReference type="NCBI Taxonomy" id="121624"/>
    <lineage>
        <taxon>Eukaryota</taxon>
        <taxon>Fungi</taxon>
        <taxon>Dikarya</taxon>
        <taxon>Ascomycota</taxon>
        <taxon>Pezizomycotina</taxon>
        <taxon>Dothideomycetes</taxon>
        <taxon>Dothideomycetes incertae sedis</taxon>
        <taxon>Botryosphaeriales</taxon>
        <taxon>Phyllostictaceae</taxon>
        <taxon>Phyllosticta</taxon>
    </lineage>
</organism>
<keyword evidence="3" id="KW-1185">Reference proteome</keyword>
<feature type="compositionally biased region" description="Acidic residues" evidence="1">
    <location>
        <begin position="162"/>
        <end position="171"/>
    </location>
</feature>
<dbReference type="EMBL" id="JBBWRZ010000004">
    <property type="protein sequence ID" value="KAK8237724.1"/>
    <property type="molecule type" value="Genomic_DNA"/>
</dbReference>
<reference evidence="2 3" key="1">
    <citation type="submission" date="2024-04" db="EMBL/GenBank/DDBJ databases">
        <title>Phyllosticta paracitricarpa is synonymous to the EU quarantine fungus P. citricarpa based on phylogenomic analyses.</title>
        <authorList>
            <consortium name="Lawrence Berkeley National Laboratory"/>
            <person name="Van Ingen-Buijs V.A."/>
            <person name="Van Westerhoven A.C."/>
            <person name="Haridas S."/>
            <person name="Skiadas P."/>
            <person name="Martin F."/>
            <person name="Groenewald J.Z."/>
            <person name="Crous P.W."/>
            <person name="Seidl M.F."/>
        </authorList>
    </citation>
    <scope>NUCLEOTIDE SEQUENCE [LARGE SCALE GENOMIC DNA]</scope>
    <source>
        <strain evidence="2 3">CBS 123374</strain>
    </source>
</reference>
<gene>
    <name evidence="2" type="ORF">HDK90DRAFT_202380</name>
</gene>
<feature type="compositionally biased region" description="Low complexity" evidence="1">
    <location>
        <begin position="35"/>
        <end position="47"/>
    </location>
</feature>
<name>A0ABR1YRV0_9PEZI</name>